<evidence type="ECO:0000256" key="2">
    <source>
        <dbReference type="SAM" id="MobiDB-lite"/>
    </source>
</evidence>
<evidence type="ECO:0008006" key="7">
    <source>
        <dbReference type="Google" id="ProtNLM"/>
    </source>
</evidence>
<evidence type="ECO:0000256" key="1">
    <source>
        <dbReference type="ARBA" id="ARBA00006754"/>
    </source>
</evidence>
<gene>
    <name evidence="5" type="ORF">BKA12_000645</name>
</gene>
<comment type="similarity">
    <text evidence="1">Belongs to the CdaR family.</text>
</comment>
<name>A0A7W8YAC0_9MICC</name>
<evidence type="ECO:0000259" key="3">
    <source>
        <dbReference type="Pfam" id="PF13556"/>
    </source>
</evidence>
<dbReference type="PANTHER" id="PTHR33744:SF7">
    <property type="entry name" value="PUCR FAMILY TRANSCRIPTIONAL REGULATOR"/>
    <property type="match status" value="1"/>
</dbReference>
<dbReference type="InterPro" id="IPR042070">
    <property type="entry name" value="PucR_C-HTH_sf"/>
</dbReference>
<dbReference type="Gene3D" id="1.10.10.2840">
    <property type="entry name" value="PucR C-terminal helix-turn-helix domain"/>
    <property type="match status" value="1"/>
</dbReference>
<sequence length="404" mass="43657">MTSTRPPTRSTDRPNPVATSAPTASKETLARLRANLGQLSTVALRQMDQSLPWYRGLRPEERSALGLVAQQGISSYVSWLESPSAPQWVVNDVFGAAPSELTRSISLQMALQLIRAIVDVVESQVPHLAPQAEQSVLRESVLIYSREVAFATADVYARAAESRGAWDSRLEALVVDAIMRGEDPDSLRSRISAIGWKSQSDIVVMIGDTPENPGAGFVNDVRRAAARYARDCLVGIQGDRLILLLGGVNDAAAYVRLATYFGPGPVVHSTIAQTLQDATKSAQGALAALAAAHGWPEAPRPVSSTDLWPERLMNGDASARTALVEAVYQPLQAAGNGLIETLAAYIELGHSLEAASRELFIHTNTVRYRLKRVLDITSWDPLIPRDAFVLHCALTAGRLALPQQ</sequence>
<feature type="domain" description="CdaR GGDEF-like" evidence="4">
    <location>
        <begin position="181"/>
        <end position="290"/>
    </location>
</feature>
<reference evidence="5 6" key="1">
    <citation type="submission" date="2020-08" db="EMBL/GenBank/DDBJ databases">
        <title>Sequencing the genomes of 1000 actinobacteria strains.</title>
        <authorList>
            <person name="Klenk H.-P."/>
        </authorList>
    </citation>
    <scope>NUCLEOTIDE SEQUENCE [LARGE SCALE GENOMIC DNA]</scope>
    <source>
        <strain evidence="5 6">DSM 23694</strain>
    </source>
</reference>
<keyword evidence="6" id="KW-1185">Reference proteome</keyword>
<dbReference type="Pfam" id="PF13556">
    <property type="entry name" value="HTH_30"/>
    <property type="match status" value="1"/>
</dbReference>
<evidence type="ECO:0000313" key="6">
    <source>
        <dbReference type="Proteomes" id="UP000523863"/>
    </source>
</evidence>
<dbReference type="EMBL" id="JACHBL010000001">
    <property type="protein sequence ID" value="MBB5597565.1"/>
    <property type="molecule type" value="Genomic_DNA"/>
</dbReference>
<comment type="caution">
    <text evidence="5">The sequence shown here is derived from an EMBL/GenBank/DDBJ whole genome shotgun (WGS) entry which is preliminary data.</text>
</comment>
<dbReference type="AlphaFoldDB" id="A0A7W8YAC0"/>
<proteinExistence type="inferred from homology"/>
<dbReference type="InterPro" id="IPR051448">
    <property type="entry name" value="CdaR-like_regulators"/>
</dbReference>
<dbReference type="Proteomes" id="UP000523863">
    <property type="component" value="Unassembled WGS sequence"/>
</dbReference>
<accession>A0A7W8YAC0</accession>
<evidence type="ECO:0000259" key="4">
    <source>
        <dbReference type="Pfam" id="PF17853"/>
    </source>
</evidence>
<dbReference type="InterPro" id="IPR025736">
    <property type="entry name" value="PucR_C-HTH_dom"/>
</dbReference>
<dbReference type="Pfam" id="PF17853">
    <property type="entry name" value="GGDEF_2"/>
    <property type="match status" value="1"/>
</dbReference>
<organism evidence="5 6">
    <name type="scientific">Neomicrococcus lactis</name>
    <dbReference type="NCBI Taxonomy" id="732241"/>
    <lineage>
        <taxon>Bacteria</taxon>
        <taxon>Bacillati</taxon>
        <taxon>Actinomycetota</taxon>
        <taxon>Actinomycetes</taxon>
        <taxon>Micrococcales</taxon>
        <taxon>Micrococcaceae</taxon>
        <taxon>Neomicrococcus</taxon>
    </lineage>
</organism>
<dbReference type="PANTHER" id="PTHR33744">
    <property type="entry name" value="CARBOHYDRATE DIACID REGULATOR"/>
    <property type="match status" value="1"/>
</dbReference>
<dbReference type="InterPro" id="IPR041522">
    <property type="entry name" value="CdaR_GGDEF"/>
</dbReference>
<feature type="region of interest" description="Disordered" evidence="2">
    <location>
        <begin position="1"/>
        <end position="24"/>
    </location>
</feature>
<dbReference type="RefSeq" id="WP_183640617.1">
    <property type="nucleotide sequence ID" value="NZ_CANLFI010000001.1"/>
</dbReference>
<evidence type="ECO:0000313" key="5">
    <source>
        <dbReference type="EMBL" id="MBB5597565.1"/>
    </source>
</evidence>
<feature type="domain" description="PucR C-terminal helix-turn-helix" evidence="3">
    <location>
        <begin position="338"/>
        <end position="396"/>
    </location>
</feature>
<protein>
    <recommendedName>
        <fullName evidence="7">PucR family transcriptional regulator</fullName>
    </recommendedName>
</protein>